<dbReference type="Pfam" id="PF04892">
    <property type="entry name" value="VanZ"/>
    <property type="match status" value="1"/>
</dbReference>
<gene>
    <name evidence="3" type="ORF">D1B17_06595</name>
</gene>
<proteinExistence type="predicted"/>
<reference evidence="4" key="1">
    <citation type="submission" date="2018-08" db="EMBL/GenBank/DDBJ databases">
        <title>Genome of Lactobacillus sp. HBUAS52074.</title>
        <authorList>
            <person name="Guo Z."/>
            <person name="Zhang Z.D."/>
        </authorList>
    </citation>
    <scope>NUCLEOTIDE SEQUENCE [LARGE SCALE GENOMIC DNA]</scope>
    <source>
        <strain evidence="4">HBUAS52074</strain>
    </source>
</reference>
<dbReference type="RefSeq" id="WP_120142568.1">
    <property type="nucleotide sequence ID" value="NZ_CP031933.2"/>
</dbReference>
<dbReference type="OrthoDB" id="2319376at2"/>
<keyword evidence="1" id="KW-1133">Transmembrane helix</keyword>
<evidence type="ECO:0000259" key="2">
    <source>
        <dbReference type="Pfam" id="PF04892"/>
    </source>
</evidence>
<sequence length="118" mass="13043">MSFTGTKVYIMPAGIGSVNLSRITYDLGFIENIALTVPLGFLIKRAFSNISLISMVPIGLMTGAAIETMQYYLSHVFLINRTSDISDVVANGIGIVVGSVLVLVYRYVYEQKLLEKWM</sequence>
<dbReference type="KEGG" id="lzh:D1B17_06595"/>
<organism evidence="3 4">
    <name type="scientific">Companilactobacillus zhachilii</name>
    <dbReference type="NCBI Taxonomy" id="2304606"/>
    <lineage>
        <taxon>Bacteria</taxon>
        <taxon>Bacillati</taxon>
        <taxon>Bacillota</taxon>
        <taxon>Bacilli</taxon>
        <taxon>Lactobacillales</taxon>
        <taxon>Lactobacillaceae</taxon>
        <taxon>Companilactobacillus</taxon>
    </lineage>
</organism>
<feature type="transmembrane region" description="Helical" evidence="1">
    <location>
        <begin position="50"/>
        <end position="73"/>
    </location>
</feature>
<evidence type="ECO:0000313" key="3">
    <source>
        <dbReference type="EMBL" id="AYE38319.1"/>
    </source>
</evidence>
<evidence type="ECO:0000256" key="1">
    <source>
        <dbReference type="SAM" id="Phobius"/>
    </source>
</evidence>
<dbReference type="Proteomes" id="UP000267208">
    <property type="component" value="Chromosome"/>
</dbReference>
<name>A0A386PTZ2_9LACO</name>
<keyword evidence="4" id="KW-1185">Reference proteome</keyword>
<keyword evidence="1" id="KW-0472">Membrane</keyword>
<evidence type="ECO:0000313" key="4">
    <source>
        <dbReference type="Proteomes" id="UP000267208"/>
    </source>
</evidence>
<feature type="domain" description="VanZ-like" evidence="2">
    <location>
        <begin position="25"/>
        <end position="104"/>
    </location>
</feature>
<dbReference type="AlphaFoldDB" id="A0A386PTZ2"/>
<protein>
    <submittedName>
        <fullName evidence="3">VanZ family protein</fullName>
    </submittedName>
</protein>
<keyword evidence="1" id="KW-0812">Transmembrane</keyword>
<feature type="transmembrane region" description="Helical" evidence="1">
    <location>
        <begin position="88"/>
        <end position="108"/>
    </location>
</feature>
<accession>A0A386PTZ2</accession>
<dbReference type="InterPro" id="IPR006976">
    <property type="entry name" value="VanZ-like"/>
</dbReference>
<dbReference type="EMBL" id="CP031933">
    <property type="protein sequence ID" value="AYE38319.1"/>
    <property type="molecule type" value="Genomic_DNA"/>
</dbReference>